<name>A0A3B0JLA1_DROGU</name>
<keyword evidence="3" id="KW-1185">Reference proteome</keyword>
<dbReference type="Proteomes" id="UP000268350">
    <property type="component" value="Unassembled WGS sequence"/>
</dbReference>
<evidence type="ECO:0000313" key="2">
    <source>
        <dbReference type="EMBL" id="SPP76170.1"/>
    </source>
</evidence>
<evidence type="ECO:0000313" key="3">
    <source>
        <dbReference type="Proteomes" id="UP000268350"/>
    </source>
</evidence>
<accession>A0A3B0JLA1</accession>
<dbReference type="EMBL" id="OUUW01000002">
    <property type="protein sequence ID" value="SPP76170.1"/>
    <property type="molecule type" value="Genomic_DNA"/>
</dbReference>
<dbReference type="OrthoDB" id="8031641at2759"/>
<feature type="compositionally biased region" description="Low complexity" evidence="1">
    <location>
        <begin position="63"/>
        <end position="77"/>
    </location>
</feature>
<dbReference type="OMA" id="TRICALG"/>
<protein>
    <submittedName>
        <fullName evidence="2">Uncharacterized protein</fullName>
    </submittedName>
</protein>
<organism evidence="2 3">
    <name type="scientific">Drosophila guanche</name>
    <name type="common">Fruit fly</name>
    <dbReference type="NCBI Taxonomy" id="7266"/>
    <lineage>
        <taxon>Eukaryota</taxon>
        <taxon>Metazoa</taxon>
        <taxon>Ecdysozoa</taxon>
        <taxon>Arthropoda</taxon>
        <taxon>Hexapoda</taxon>
        <taxon>Insecta</taxon>
        <taxon>Pterygota</taxon>
        <taxon>Neoptera</taxon>
        <taxon>Endopterygota</taxon>
        <taxon>Diptera</taxon>
        <taxon>Brachycera</taxon>
        <taxon>Muscomorpha</taxon>
        <taxon>Ephydroidea</taxon>
        <taxon>Drosophilidae</taxon>
        <taxon>Drosophila</taxon>
        <taxon>Sophophora</taxon>
    </lineage>
</organism>
<evidence type="ECO:0000256" key="1">
    <source>
        <dbReference type="SAM" id="MobiDB-lite"/>
    </source>
</evidence>
<feature type="compositionally biased region" description="Polar residues" evidence="1">
    <location>
        <begin position="48"/>
        <end position="58"/>
    </location>
</feature>
<proteinExistence type="predicted"/>
<sequence length="171" mass="18987">MLHFARYLNPELRHDTPLCRYCFNTLGRLYRFKIKNALKHNNDKKPATSISDVISSQRPELISSSNPTATTSTTAAANPPPVPVHTNPSEERMPTTRAAAAEKRKHYNPPPAAQQESNSSYVSDDDDRNSNLSLNAVNCTRLPHIQPIPKRRTVHLNKEAMAIYLAGTTGG</sequence>
<dbReference type="AlphaFoldDB" id="A0A3B0JLA1"/>
<feature type="region of interest" description="Disordered" evidence="1">
    <location>
        <begin position="42"/>
        <end position="134"/>
    </location>
</feature>
<gene>
    <name evidence="2" type="ORF">DGUA_6G006659</name>
</gene>
<reference evidence="3" key="1">
    <citation type="submission" date="2018-01" db="EMBL/GenBank/DDBJ databases">
        <authorList>
            <person name="Alioto T."/>
            <person name="Alioto T."/>
        </authorList>
    </citation>
    <scope>NUCLEOTIDE SEQUENCE [LARGE SCALE GENOMIC DNA]</scope>
</reference>